<dbReference type="InterPro" id="IPR036271">
    <property type="entry name" value="Tet_transcr_reg_TetR-rel_C_sf"/>
</dbReference>
<dbReference type="InterPro" id="IPR039536">
    <property type="entry name" value="TetR_C_Proteobacteria"/>
</dbReference>
<proteinExistence type="predicted"/>
<evidence type="ECO:0000313" key="6">
    <source>
        <dbReference type="EMBL" id="GIL38739.1"/>
    </source>
</evidence>
<dbReference type="Proteomes" id="UP000681075">
    <property type="component" value="Unassembled WGS sequence"/>
</dbReference>
<accession>A0A8S8XAU5</accession>
<dbReference type="EMBL" id="BOPV01000001">
    <property type="protein sequence ID" value="GIL38739.1"/>
    <property type="molecule type" value="Genomic_DNA"/>
</dbReference>
<dbReference type="InterPro" id="IPR001647">
    <property type="entry name" value="HTH_TetR"/>
</dbReference>
<dbReference type="SUPFAM" id="SSF48498">
    <property type="entry name" value="Tetracyclin repressor-like, C-terminal domain"/>
    <property type="match status" value="1"/>
</dbReference>
<evidence type="ECO:0000256" key="3">
    <source>
        <dbReference type="ARBA" id="ARBA00023163"/>
    </source>
</evidence>
<evidence type="ECO:0000256" key="4">
    <source>
        <dbReference type="PROSITE-ProRule" id="PRU00335"/>
    </source>
</evidence>
<dbReference type="RefSeq" id="WP_420241795.1">
    <property type="nucleotide sequence ID" value="NZ_BOPV01000001.1"/>
</dbReference>
<sequence length="226" mass="24651">MATTSKAAKAVPPGEIAVEGRKVGQVLTAAKRIFLEEGYGSASMDSIAREANVSKATLYAYYPSKEALFAACVAEECSKHRVVYETIEAEHLPIDQALIKVGLQFMRFLLRPEVLAVHRVVVGESGRFPELGKAFYDSGPCLIETRTAEYLKTVSERGELDIADHQIAAELFLAMIKGHVHLRGTLAIARKLDLAELERFIAEAVRVFVAGYRPGRTASPLASSSD</sequence>
<dbReference type="GO" id="GO:0000976">
    <property type="term" value="F:transcription cis-regulatory region binding"/>
    <property type="evidence" value="ECO:0007669"/>
    <property type="project" value="TreeGrafter"/>
</dbReference>
<protein>
    <submittedName>
        <fullName evidence="6">TetR family transcriptional regulator</fullName>
    </submittedName>
</protein>
<organism evidence="6 7">
    <name type="scientific">Roseiterribacter gracilis</name>
    <dbReference type="NCBI Taxonomy" id="2812848"/>
    <lineage>
        <taxon>Bacteria</taxon>
        <taxon>Pseudomonadati</taxon>
        <taxon>Pseudomonadota</taxon>
        <taxon>Alphaproteobacteria</taxon>
        <taxon>Rhodospirillales</taxon>
        <taxon>Roseiterribacteraceae</taxon>
        <taxon>Roseiterribacter</taxon>
    </lineage>
</organism>
<keyword evidence="1" id="KW-0805">Transcription regulation</keyword>
<comment type="caution">
    <text evidence="6">The sequence shown here is derived from an EMBL/GenBank/DDBJ whole genome shotgun (WGS) entry which is preliminary data.</text>
</comment>
<keyword evidence="2 4" id="KW-0238">DNA-binding</keyword>
<dbReference type="PROSITE" id="PS50977">
    <property type="entry name" value="HTH_TETR_2"/>
    <property type="match status" value="1"/>
</dbReference>
<dbReference type="InterPro" id="IPR009057">
    <property type="entry name" value="Homeodomain-like_sf"/>
</dbReference>
<dbReference type="Gene3D" id="1.10.357.10">
    <property type="entry name" value="Tetracycline Repressor, domain 2"/>
    <property type="match status" value="1"/>
</dbReference>
<keyword evidence="7" id="KW-1185">Reference proteome</keyword>
<evidence type="ECO:0000313" key="7">
    <source>
        <dbReference type="Proteomes" id="UP000681075"/>
    </source>
</evidence>
<reference evidence="6" key="1">
    <citation type="submission" date="2021-02" db="EMBL/GenBank/DDBJ databases">
        <title>Genome sequence of Rhodospirillales sp. strain TMPK1 isolated from soil.</title>
        <authorList>
            <person name="Nakai R."/>
            <person name="Kusada H."/>
            <person name="Tamaki H."/>
        </authorList>
    </citation>
    <scope>NUCLEOTIDE SEQUENCE</scope>
    <source>
        <strain evidence="6">TMPK1</strain>
    </source>
</reference>
<dbReference type="AlphaFoldDB" id="A0A8S8XAU5"/>
<dbReference type="Pfam" id="PF14246">
    <property type="entry name" value="TetR_C_7"/>
    <property type="match status" value="1"/>
</dbReference>
<dbReference type="Gene3D" id="1.10.10.60">
    <property type="entry name" value="Homeodomain-like"/>
    <property type="match status" value="1"/>
</dbReference>
<dbReference type="GO" id="GO:0003700">
    <property type="term" value="F:DNA-binding transcription factor activity"/>
    <property type="evidence" value="ECO:0007669"/>
    <property type="project" value="TreeGrafter"/>
</dbReference>
<name>A0A8S8XAU5_9PROT</name>
<dbReference type="PANTHER" id="PTHR30055:SF146">
    <property type="entry name" value="HTH-TYPE TRANSCRIPTIONAL DUAL REGULATOR CECR"/>
    <property type="match status" value="1"/>
</dbReference>
<dbReference type="PANTHER" id="PTHR30055">
    <property type="entry name" value="HTH-TYPE TRANSCRIPTIONAL REGULATOR RUTR"/>
    <property type="match status" value="1"/>
</dbReference>
<dbReference type="InterPro" id="IPR050109">
    <property type="entry name" value="HTH-type_TetR-like_transc_reg"/>
</dbReference>
<dbReference type="SUPFAM" id="SSF46689">
    <property type="entry name" value="Homeodomain-like"/>
    <property type="match status" value="1"/>
</dbReference>
<dbReference type="PRINTS" id="PR00455">
    <property type="entry name" value="HTHTETR"/>
</dbReference>
<dbReference type="Pfam" id="PF00440">
    <property type="entry name" value="TetR_N"/>
    <property type="match status" value="1"/>
</dbReference>
<keyword evidence="3" id="KW-0804">Transcription</keyword>
<feature type="DNA-binding region" description="H-T-H motif" evidence="4">
    <location>
        <begin position="43"/>
        <end position="62"/>
    </location>
</feature>
<gene>
    <name evidence="6" type="ORF">TMPK1_09760</name>
</gene>
<evidence type="ECO:0000256" key="1">
    <source>
        <dbReference type="ARBA" id="ARBA00023015"/>
    </source>
</evidence>
<feature type="domain" description="HTH tetR-type" evidence="5">
    <location>
        <begin position="20"/>
        <end position="80"/>
    </location>
</feature>
<dbReference type="FunFam" id="1.10.10.60:FF:000141">
    <property type="entry name" value="TetR family transcriptional regulator"/>
    <property type="match status" value="1"/>
</dbReference>
<evidence type="ECO:0000259" key="5">
    <source>
        <dbReference type="PROSITE" id="PS50977"/>
    </source>
</evidence>
<evidence type="ECO:0000256" key="2">
    <source>
        <dbReference type="ARBA" id="ARBA00023125"/>
    </source>
</evidence>